<dbReference type="PANTHER" id="PTHR43235">
    <property type="entry name" value="GLUTAMINE AMIDOTRANSFERASE PB2B2.05-RELATED"/>
    <property type="match status" value="1"/>
</dbReference>
<dbReference type="PROSITE" id="PS51273">
    <property type="entry name" value="GATASE_TYPE_1"/>
    <property type="match status" value="1"/>
</dbReference>
<dbReference type="CDD" id="cd01745">
    <property type="entry name" value="GATase1_2"/>
    <property type="match status" value="1"/>
</dbReference>
<dbReference type="Gene3D" id="3.40.50.880">
    <property type="match status" value="1"/>
</dbReference>
<proteinExistence type="predicted"/>
<dbReference type="Pfam" id="PF07722">
    <property type="entry name" value="Peptidase_C26"/>
    <property type="match status" value="1"/>
</dbReference>
<keyword evidence="2" id="KW-1185">Reference proteome</keyword>
<dbReference type="RefSeq" id="WP_209686919.1">
    <property type="nucleotide sequence ID" value="NZ_JAGGLU010000006.1"/>
</dbReference>
<dbReference type="Proteomes" id="UP001519292">
    <property type="component" value="Unassembled WGS sequence"/>
</dbReference>
<dbReference type="InterPro" id="IPR044668">
    <property type="entry name" value="PuuD-like"/>
</dbReference>
<gene>
    <name evidence="1" type="ORF">J2Z60_001357</name>
</gene>
<dbReference type="SUPFAM" id="SSF52317">
    <property type="entry name" value="Class I glutamine amidotransferase-like"/>
    <property type="match status" value="1"/>
</dbReference>
<name>A0ABS4MER4_9LACO</name>
<comment type="caution">
    <text evidence="1">The sequence shown here is derived from an EMBL/GenBank/DDBJ whole genome shotgun (WGS) entry which is preliminary data.</text>
</comment>
<organism evidence="1 2">
    <name type="scientific">Lactobacillus colini</name>
    <dbReference type="NCBI Taxonomy" id="1819254"/>
    <lineage>
        <taxon>Bacteria</taxon>
        <taxon>Bacillati</taxon>
        <taxon>Bacillota</taxon>
        <taxon>Bacilli</taxon>
        <taxon>Lactobacillales</taxon>
        <taxon>Lactobacillaceae</taxon>
        <taxon>Lactobacillus</taxon>
    </lineage>
</organism>
<dbReference type="InterPro" id="IPR011697">
    <property type="entry name" value="Peptidase_C26"/>
</dbReference>
<dbReference type="PANTHER" id="PTHR43235:SF1">
    <property type="entry name" value="GLUTAMINE AMIDOTRANSFERASE PB2B2.05-RELATED"/>
    <property type="match status" value="1"/>
</dbReference>
<keyword evidence="1" id="KW-0315">Glutamine amidotransferase</keyword>
<reference evidence="1 2" key="1">
    <citation type="submission" date="2021-03" db="EMBL/GenBank/DDBJ databases">
        <title>Genomic Encyclopedia of Type Strains, Phase IV (KMG-IV): sequencing the most valuable type-strain genomes for metagenomic binning, comparative biology and taxonomic classification.</title>
        <authorList>
            <person name="Goeker M."/>
        </authorList>
    </citation>
    <scope>NUCLEOTIDE SEQUENCE [LARGE SCALE GENOMIC DNA]</scope>
    <source>
        <strain evidence="1 2">DSM 101872</strain>
    </source>
</reference>
<evidence type="ECO:0000313" key="1">
    <source>
        <dbReference type="EMBL" id="MBP2058180.1"/>
    </source>
</evidence>
<sequence length="226" mass="24935">MKTIAITSAIANGQVVAERSFIDIVIKHGFLPMIVAPVSLKIMPEPQVNFDGLLLTDGMGVTPVFYNEEPIPQLGETDIHRDKFEIELIKKTHAAGVPILGIGRGMQVMNVAFGGSLFQDMYSQNSGAGIQHYQASPLTQPSHHIDVTPESELSQSLGEHPYINSHHHQTIKNIAPNFNIVATAPDGIIEAIEAKDHTMQGIQWRPDKMKSVEQDKIFTSFFNKIN</sequence>
<protein>
    <submittedName>
        <fullName evidence="1">Glutamine amidotransferase</fullName>
    </submittedName>
</protein>
<dbReference type="InterPro" id="IPR029062">
    <property type="entry name" value="Class_I_gatase-like"/>
</dbReference>
<evidence type="ECO:0000313" key="2">
    <source>
        <dbReference type="Proteomes" id="UP001519292"/>
    </source>
</evidence>
<accession>A0ABS4MER4</accession>
<dbReference type="EMBL" id="JAGGLU010000006">
    <property type="protein sequence ID" value="MBP2058180.1"/>
    <property type="molecule type" value="Genomic_DNA"/>
</dbReference>